<dbReference type="Proteomes" id="UP000030001">
    <property type="component" value="Unassembled WGS sequence"/>
</dbReference>
<sequence length="63" mass="7407">MIKTKIFMEGFDDPSIDEQINKWIAKHPDYIIVDVKLQSNVVDDIDSCCVVRDALVIYREYEK</sequence>
<dbReference type="EMBL" id="JROC01000032">
    <property type="protein sequence ID" value="KGL66841.1"/>
    <property type="molecule type" value="Genomic_DNA"/>
</dbReference>
<evidence type="ECO:0008006" key="3">
    <source>
        <dbReference type="Google" id="ProtNLM"/>
    </source>
</evidence>
<gene>
    <name evidence="1" type="ORF">LX03_05970</name>
</gene>
<comment type="caution">
    <text evidence="1">The sequence shown here is derived from an EMBL/GenBank/DDBJ whole genome shotgun (WGS) entry which is preliminary data.</text>
</comment>
<protein>
    <recommendedName>
        <fullName evidence="3">Sporulation protein Cse60</fullName>
    </recommendedName>
</protein>
<evidence type="ECO:0000313" key="2">
    <source>
        <dbReference type="Proteomes" id="UP000030001"/>
    </source>
</evidence>
<name>A0A099YBQ4_LIMMU</name>
<accession>A0A099YBQ4</accession>
<organism evidence="1 2">
    <name type="scientific">Limosilactobacillus mucosae</name>
    <name type="common">Lactobacillus mucosae</name>
    <dbReference type="NCBI Taxonomy" id="97478"/>
    <lineage>
        <taxon>Bacteria</taxon>
        <taxon>Bacillati</taxon>
        <taxon>Bacillota</taxon>
        <taxon>Bacilli</taxon>
        <taxon>Lactobacillales</taxon>
        <taxon>Lactobacillaceae</taxon>
        <taxon>Limosilactobacillus</taxon>
    </lineage>
</organism>
<proteinExistence type="predicted"/>
<dbReference type="AlphaFoldDB" id="A0A099YBQ4"/>
<reference evidence="1 2" key="1">
    <citation type="submission" date="2014-09" db="EMBL/GenBank/DDBJ databases">
        <title>Lactobacillus mucosae CRL573 Genome Sequencing.</title>
        <authorList>
            <person name="Bleckwedel J."/>
            <person name="Teran L.C."/>
            <person name="Bonacina J."/>
            <person name="Saavedra L."/>
            <person name="Mozzi F.B."/>
            <person name="Raya R.R."/>
        </authorList>
    </citation>
    <scope>NUCLEOTIDE SEQUENCE [LARGE SCALE GENOMIC DNA]</scope>
    <source>
        <strain evidence="1 2">CRL573</strain>
    </source>
</reference>
<evidence type="ECO:0000313" key="1">
    <source>
        <dbReference type="EMBL" id="KGL66841.1"/>
    </source>
</evidence>